<organism evidence="5 6">
    <name type="scientific">Gracilariopsis chorda</name>
    <dbReference type="NCBI Taxonomy" id="448386"/>
    <lineage>
        <taxon>Eukaryota</taxon>
        <taxon>Rhodophyta</taxon>
        <taxon>Florideophyceae</taxon>
        <taxon>Rhodymeniophycidae</taxon>
        <taxon>Gracilariales</taxon>
        <taxon>Gracilariaceae</taxon>
        <taxon>Gracilariopsis</taxon>
    </lineage>
</organism>
<comment type="similarity">
    <text evidence="3">Belongs to the acetyltransferase family. MAK3 subfamily.</text>
</comment>
<dbReference type="PANTHER" id="PTHR45896:SF1">
    <property type="entry name" value="N-ALPHA-ACETYLTRANSFERASE 30"/>
    <property type="match status" value="1"/>
</dbReference>
<evidence type="ECO:0000313" key="5">
    <source>
        <dbReference type="EMBL" id="PXF46755.1"/>
    </source>
</evidence>
<keyword evidence="2" id="KW-0012">Acyltransferase</keyword>
<dbReference type="Proteomes" id="UP000247409">
    <property type="component" value="Unassembled WGS sequence"/>
</dbReference>
<dbReference type="CDD" id="cd04301">
    <property type="entry name" value="NAT_SF"/>
    <property type="match status" value="1"/>
</dbReference>
<proteinExistence type="inferred from homology"/>
<dbReference type="InterPro" id="IPR000182">
    <property type="entry name" value="GNAT_dom"/>
</dbReference>
<dbReference type="Pfam" id="PF00583">
    <property type="entry name" value="Acetyltransf_1"/>
    <property type="match status" value="1"/>
</dbReference>
<dbReference type="AlphaFoldDB" id="A0A2V3IXG1"/>
<sequence>MQDASQVHIIPYRDENHLALIQPLIDKDLSEPYSIFTYRYFISQWPHLCFLAMNKEQCVGAVVCKLESHKHYIMRGYIAMLVVRHDCRKLGLGSKLVSTAIEAMIASGCHEVTLEAEVTNIAALRLYQNLGFIRDKRLEKYYLNGNDAFRLKLRLQSTPKLRNLNYQGYI</sequence>
<dbReference type="SUPFAM" id="SSF55729">
    <property type="entry name" value="Acyl-CoA N-acyltransferases (Nat)"/>
    <property type="match status" value="1"/>
</dbReference>
<accession>A0A2V3IXG1</accession>
<feature type="domain" description="N-acetyltransferase" evidence="4">
    <location>
        <begin position="7"/>
        <end position="156"/>
    </location>
</feature>
<gene>
    <name evidence="5" type="ORF">BWQ96_03446</name>
</gene>
<dbReference type="EMBL" id="NBIV01000033">
    <property type="protein sequence ID" value="PXF46755.1"/>
    <property type="molecule type" value="Genomic_DNA"/>
</dbReference>
<dbReference type="PANTHER" id="PTHR45896">
    <property type="entry name" value="N-ALPHA-ACETYLTRANSFERASE 30"/>
    <property type="match status" value="1"/>
</dbReference>
<comment type="caution">
    <text evidence="5">The sequence shown here is derived from an EMBL/GenBank/DDBJ whole genome shotgun (WGS) entry which is preliminary data.</text>
</comment>
<keyword evidence="1 5" id="KW-0808">Transferase</keyword>
<name>A0A2V3IXG1_9FLOR</name>
<evidence type="ECO:0000256" key="1">
    <source>
        <dbReference type="ARBA" id="ARBA00022679"/>
    </source>
</evidence>
<evidence type="ECO:0000259" key="4">
    <source>
        <dbReference type="PROSITE" id="PS51186"/>
    </source>
</evidence>
<reference evidence="5 6" key="1">
    <citation type="journal article" date="2018" name="Mol. Biol. Evol.">
        <title>Analysis of the draft genome of the red seaweed Gracilariopsis chorda provides insights into genome size evolution in Rhodophyta.</title>
        <authorList>
            <person name="Lee J."/>
            <person name="Yang E.C."/>
            <person name="Graf L."/>
            <person name="Yang J.H."/>
            <person name="Qiu H."/>
            <person name="Zel Zion U."/>
            <person name="Chan C.X."/>
            <person name="Stephens T.G."/>
            <person name="Weber A.P.M."/>
            <person name="Boo G.H."/>
            <person name="Boo S.M."/>
            <person name="Kim K.M."/>
            <person name="Shin Y."/>
            <person name="Jung M."/>
            <person name="Lee S.J."/>
            <person name="Yim H.S."/>
            <person name="Lee J.H."/>
            <person name="Bhattacharya D."/>
            <person name="Yoon H.S."/>
        </authorList>
    </citation>
    <scope>NUCLEOTIDE SEQUENCE [LARGE SCALE GENOMIC DNA]</scope>
    <source>
        <strain evidence="5 6">SKKU-2015</strain>
        <tissue evidence="5">Whole body</tissue>
    </source>
</reference>
<keyword evidence="6" id="KW-1185">Reference proteome</keyword>
<dbReference type="InterPro" id="IPR044542">
    <property type="entry name" value="NAA30-like"/>
</dbReference>
<evidence type="ECO:0000256" key="2">
    <source>
        <dbReference type="ARBA" id="ARBA00023315"/>
    </source>
</evidence>
<dbReference type="OrthoDB" id="249099at2759"/>
<protein>
    <submittedName>
        <fullName evidence="5">N-alpha-acetyltransferase MAK3</fullName>
    </submittedName>
</protein>
<evidence type="ECO:0000313" key="6">
    <source>
        <dbReference type="Proteomes" id="UP000247409"/>
    </source>
</evidence>
<dbReference type="STRING" id="448386.A0A2V3IXG1"/>
<dbReference type="PROSITE" id="PS51186">
    <property type="entry name" value="GNAT"/>
    <property type="match status" value="1"/>
</dbReference>
<dbReference type="InterPro" id="IPR016181">
    <property type="entry name" value="Acyl_CoA_acyltransferase"/>
</dbReference>
<dbReference type="GO" id="GO:0031417">
    <property type="term" value="C:NatC complex"/>
    <property type="evidence" value="ECO:0007669"/>
    <property type="project" value="TreeGrafter"/>
</dbReference>
<dbReference type="GO" id="GO:0004596">
    <property type="term" value="F:protein-N-terminal amino-acid acetyltransferase activity"/>
    <property type="evidence" value="ECO:0007669"/>
    <property type="project" value="InterPro"/>
</dbReference>
<dbReference type="Gene3D" id="3.40.630.30">
    <property type="match status" value="1"/>
</dbReference>
<evidence type="ECO:0000256" key="3">
    <source>
        <dbReference type="ARBA" id="ARBA00024025"/>
    </source>
</evidence>